<dbReference type="PANTHER" id="PTHR37017:SF11">
    <property type="entry name" value="ESTERASE_LIPASE_THIOESTERASE DOMAIN-CONTAINING PROTEIN"/>
    <property type="match status" value="1"/>
</dbReference>
<keyword evidence="1" id="KW-0732">Signal</keyword>
<dbReference type="InterPro" id="IPR052897">
    <property type="entry name" value="Sec-Metab_Biosynth_Hydrolase"/>
</dbReference>
<sequence>MKRKILSMAAAAAVAAALTACGTPGDQSTPAPVSAAGAAATGPKPTIVLLHGAFEDASSWNQVVKRLQAESYPVFAPAVPLRGVAADVSSVEGAIDAIPGPKILVAHSYGGLLISELASRTPDVTALVFVAAFIPQAGETAGQLNSQFPGSLIGPDTTHAVSGPDGPGLYVNTESFAQLFADGLPAPDSAVSAAGQRPILASAFDEEITSTAPANIRKYAIVATRDKAISPEAERFEAQRAHAAITEVESPHAVPAANPQAVVDVIHQAAATQG</sequence>
<comment type="caution">
    <text evidence="3">The sequence shown here is derived from an EMBL/GenBank/DDBJ whole genome shotgun (WGS) entry which is preliminary data.</text>
</comment>
<dbReference type="AlphaFoldDB" id="A0A561SI57"/>
<dbReference type="Gene3D" id="3.40.50.1820">
    <property type="entry name" value="alpha/beta hydrolase"/>
    <property type="match status" value="1"/>
</dbReference>
<dbReference type="PANTHER" id="PTHR37017">
    <property type="entry name" value="AB HYDROLASE-1 DOMAIN-CONTAINING PROTEIN-RELATED"/>
    <property type="match status" value="1"/>
</dbReference>
<feature type="signal peptide" evidence="1">
    <location>
        <begin position="1"/>
        <end position="22"/>
    </location>
</feature>
<proteinExistence type="predicted"/>
<evidence type="ECO:0000259" key="2">
    <source>
        <dbReference type="Pfam" id="PF12697"/>
    </source>
</evidence>
<feature type="chain" id="PRO_5021800536" evidence="1">
    <location>
        <begin position="23"/>
        <end position="274"/>
    </location>
</feature>
<feature type="domain" description="AB hydrolase-1" evidence="2">
    <location>
        <begin position="47"/>
        <end position="265"/>
    </location>
</feature>
<gene>
    <name evidence="3" type="ORF">FHX44_11459</name>
</gene>
<evidence type="ECO:0000313" key="3">
    <source>
        <dbReference type="EMBL" id="TWF74578.1"/>
    </source>
</evidence>
<evidence type="ECO:0000256" key="1">
    <source>
        <dbReference type="SAM" id="SignalP"/>
    </source>
</evidence>
<dbReference type="InterPro" id="IPR000073">
    <property type="entry name" value="AB_hydrolase_1"/>
</dbReference>
<dbReference type="InterPro" id="IPR029058">
    <property type="entry name" value="AB_hydrolase_fold"/>
</dbReference>
<dbReference type="Proteomes" id="UP000321261">
    <property type="component" value="Unassembled WGS sequence"/>
</dbReference>
<dbReference type="SUPFAM" id="SSF53474">
    <property type="entry name" value="alpha/beta-Hydrolases"/>
    <property type="match status" value="1"/>
</dbReference>
<evidence type="ECO:0000313" key="4">
    <source>
        <dbReference type="Proteomes" id="UP000321261"/>
    </source>
</evidence>
<dbReference type="EMBL" id="VIWU01000001">
    <property type="protein sequence ID" value="TWF74578.1"/>
    <property type="molecule type" value="Genomic_DNA"/>
</dbReference>
<name>A0A561SI57_9PSEU</name>
<dbReference type="RefSeq" id="WP_170308740.1">
    <property type="nucleotide sequence ID" value="NZ_VIWU01000001.1"/>
</dbReference>
<reference evidence="3 4" key="1">
    <citation type="submission" date="2019-06" db="EMBL/GenBank/DDBJ databases">
        <title>Sequencing the genomes of 1000 actinobacteria strains.</title>
        <authorList>
            <person name="Klenk H.-P."/>
        </authorList>
    </citation>
    <scope>NUCLEOTIDE SEQUENCE [LARGE SCALE GENOMIC DNA]</scope>
    <source>
        <strain evidence="3 4">DSM 45671</strain>
    </source>
</reference>
<organism evidence="3 4">
    <name type="scientific">Pseudonocardia hierapolitana</name>
    <dbReference type="NCBI Taxonomy" id="1128676"/>
    <lineage>
        <taxon>Bacteria</taxon>
        <taxon>Bacillati</taxon>
        <taxon>Actinomycetota</taxon>
        <taxon>Actinomycetes</taxon>
        <taxon>Pseudonocardiales</taxon>
        <taxon>Pseudonocardiaceae</taxon>
        <taxon>Pseudonocardia</taxon>
    </lineage>
</organism>
<accession>A0A561SI57</accession>
<dbReference type="PROSITE" id="PS51257">
    <property type="entry name" value="PROKAR_LIPOPROTEIN"/>
    <property type="match status" value="1"/>
</dbReference>
<dbReference type="GO" id="GO:0003824">
    <property type="term" value="F:catalytic activity"/>
    <property type="evidence" value="ECO:0007669"/>
    <property type="project" value="UniProtKB-ARBA"/>
</dbReference>
<keyword evidence="4" id="KW-1185">Reference proteome</keyword>
<dbReference type="Pfam" id="PF12697">
    <property type="entry name" value="Abhydrolase_6"/>
    <property type="match status" value="1"/>
</dbReference>
<protein>
    <submittedName>
        <fullName evidence="3">Pimeloyl-ACP methyl ester carboxylesterase</fullName>
    </submittedName>
</protein>